<dbReference type="SMART" id="SM00065">
    <property type="entry name" value="GAF"/>
    <property type="match status" value="1"/>
</dbReference>
<proteinExistence type="predicted"/>
<keyword evidence="6" id="KW-1185">Reference proteome</keyword>
<dbReference type="Pfam" id="PF01590">
    <property type="entry name" value="GAF"/>
    <property type="match status" value="1"/>
</dbReference>
<dbReference type="InterPro" id="IPR001245">
    <property type="entry name" value="Ser-Thr/Tyr_kinase_cat_dom"/>
</dbReference>
<dbReference type="SUPFAM" id="SSF55785">
    <property type="entry name" value="PYP-like sensor domain (PAS domain)"/>
    <property type="match status" value="1"/>
</dbReference>
<sequence>MGCQCSKPAGDFSEVVKAGADGFIPANVLSTTKHMQPSDSANSFQPAPEGNCHFLTESWNYKMHPTNPESRFDDITKLMASIFNVPISVVALVDNQSCYFKSCNYPPFNPPPFDKRLAFCSWTHIPLNPEVLVFEDTLLDARTCESSWVTAGPKLRFYAAAPLVTSTGVRLGTLCVCDFAPHKFDASCCAILCNFAEMVVREIEADSALQHQRQLTAQMTEDNRKLQQAVAAGTAGVVLVDVESPEWPILFCNPVWARVSGVAAENNVGKAFWNVYMTPGESQSSAPCEAYQHAIEAGEMFRMDVVVSGGNGKHCFTVTFKPASRGNLDAATSQILIPPLEGADDQQLGRYWFGTVRATSFNSGSGSSGESSSLRDSNSGGNTTASSSSSIDPRATGACPFPDVRVGPLLGRGSFGSVFRGSWSGSAVAIKVVEHRLSQQGVEEADKALEGMLGMKLLHPNIVRAFKYTIAPREVPVWKRPTSDDGALSVDALKPLAEDKQVDSRSSAHSLEAARVREGTGSLPRSQWIMETWIVLELCNRGNLQSIIDKGVFRSQRSVIAGGVNLVWVMLTAAEIASAMAYLHSQDILHGDLNGSNVLLVANAGADSRPFSAKVSDFGLSRILIGQEAVKTVSFGTVTHMPPELLREGRLSKAADVYAFGVLLWSMYIGQRPWGELRHVQIIAQKMMGKTSALEFPESTPKAYKALAEACMDPDDKKRPTFAQVVAQLKPIHEAVEFGEMVIPDFPVYSGDAVFGRPPCIFRPNSV</sequence>
<evidence type="ECO:0000313" key="5">
    <source>
        <dbReference type="EMBL" id="KAK9811611.1"/>
    </source>
</evidence>
<dbReference type="InterPro" id="IPR017441">
    <property type="entry name" value="Protein_kinase_ATP_BS"/>
</dbReference>
<name>A0AAW1PQB9_9CHLO</name>
<evidence type="ECO:0000259" key="4">
    <source>
        <dbReference type="PROSITE" id="PS50011"/>
    </source>
</evidence>
<comment type="caution">
    <text evidence="5">The sequence shown here is derived from an EMBL/GenBank/DDBJ whole genome shotgun (WGS) entry which is preliminary data.</text>
</comment>
<feature type="compositionally biased region" description="Low complexity" evidence="3">
    <location>
        <begin position="362"/>
        <end position="390"/>
    </location>
</feature>
<keyword evidence="2" id="KW-0067">ATP-binding</keyword>
<keyword evidence="2" id="KW-0547">Nucleotide-binding</keyword>
<dbReference type="Gene3D" id="1.10.510.10">
    <property type="entry name" value="Transferase(Phosphotransferase) domain 1"/>
    <property type="match status" value="1"/>
</dbReference>
<dbReference type="GO" id="GO:0005524">
    <property type="term" value="F:ATP binding"/>
    <property type="evidence" value="ECO:0007669"/>
    <property type="project" value="UniProtKB-UniRule"/>
</dbReference>
<dbReference type="PANTHER" id="PTHR44329:SF214">
    <property type="entry name" value="PROTEIN KINASE DOMAIN-CONTAINING PROTEIN"/>
    <property type="match status" value="1"/>
</dbReference>
<dbReference type="GO" id="GO:0004674">
    <property type="term" value="F:protein serine/threonine kinase activity"/>
    <property type="evidence" value="ECO:0007669"/>
    <property type="project" value="TreeGrafter"/>
</dbReference>
<dbReference type="Gene3D" id="3.30.450.20">
    <property type="entry name" value="PAS domain"/>
    <property type="match status" value="1"/>
</dbReference>
<dbReference type="Gene3D" id="3.30.200.20">
    <property type="entry name" value="Phosphorylase Kinase, domain 1"/>
    <property type="match status" value="1"/>
</dbReference>
<dbReference type="InterPro" id="IPR035965">
    <property type="entry name" value="PAS-like_dom_sf"/>
</dbReference>
<feature type="region of interest" description="Disordered" evidence="3">
    <location>
        <begin position="362"/>
        <end position="396"/>
    </location>
</feature>
<dbReference type="InterPro" id="IPR029016">
    <property type="entry name" value="GAF-like_dom_sf"/>
</dbReference>
<evidence type="ECO:0000256" key="3">
    <source>
        <dbReference type="SAM" id="MobiDB-lite"/>
    </source>
</evidence>
<dbReference type="Proteomes" id="UP001489004">
    <property type="component" value="Unassembled WGS sequence"/>
</dbReference>
<dbReference type="SUPFAM" id="SSF56112">
    <property type="entry name" value="Protein kinase-like (PK-like)"/>
    <property type="match status" value="1"/>
</dbReference>
<gene>
    <name evidence="5" type="ORF">WJX72_006916</name>
</gene>
<dbReference type="PROSITE" id="PS50011">
    <property type="entry name" value="PROTEIN_KINASE_DOM"/>
    <property type="match status" value="1"/>
</dbReference>
<dbReference type="EMBL" id="JALJOR010000009">
    <property type="protein sequence ID" value="KAK9811611.1"/>
    <property type="molecule type" value="Genomic_DNA"/>
</dbReference>
<dbReference type="PANTHER" id="PTHR44329">
    <property type="entry name" value="SERINE/THREONINE-PROTEIN KINASE TNNI3K-RELATED"/>
    <property type="match status" value="1"/>
</dbReference>
<dbReference type="PROSITE" id="PS00107">
    <property type="entry name" value="PROTEIN_KINASE_ATP"/>
    <property type="match status" value="1"/>
</dbReference>
<dbReference type="InterPro" id="IPR003018">
    <property type="entry name" value="GAF"/>
</dbReference>
<evidence type="ECO:0000313" key="6">
    <source>
        <dbReference type="Proteomes" id="UP001489004"/>
    </source>
</evidence>
<keyword evidence="1" id="KW-0675">Receptor</keyword>
<reference evidence="5 6" key="1">
    <citation type="journal article" date="2024" name="Nat. Commun.">
        <title>Phylogenomics reveals the evolutionary origins of lichenization in chlorophyte algae.</title>
        <authorList>
            <person name="Puginier C."/>
            <person name="Libourel C."/>
            <person name="Otte J."/>
            <person name="Skaloud P."/>
            <person name="Haon M."/>
            <person name="Grisel S."/>
            <person name="Petersen M."/>
            <person name="Berrin J.G."/>
            <person name="Delaux P.M."/>
            <person name="Dal Grande F."/>
            <person name="Keller J."/>
        </authorList>
    </citation>
    <scope>NUCLEOTIDE SEQUENCE [LARGE SCALE GENOMIC DNA]</scope>
    <source>
        <strain evidence="5 6">SAG 2043</strain>
    </source>
</reference>
<organism evidence="5 6">
    <name type="scientific">[Myrmecia] bisecta</name>
    <dbReference type="NCBI Taxonomy" id="41462"/>
    <lineage>
        <taxon>Eukaryota</taxon>
        <taxon>Viridiplantae</taxon>
        <taxon>Chlorophyta</taxon>
        <taxon>core chlorophytes</taxon>
        <taxon>Trebouxiophyceae</taxon>
        <taxon>Trebouxiales</taxon>
        <taxon>Trebouxiaceae</taxon>
        <taxon>Myrmecia</taxon>
    </lineage>
</organism>
<accession>A0AAW1PQB9</accession>
<feature type="binding site" evidence="2">
    <location>
        <position position="431"/>
    </location>
    <ligand>
        <name>ATP</name>
        <dbReference type="ChEBI" id="CHEBI:30616"/>
    </ligand>
</feature>
<dbReference type="AlphaFoldDB" id="A0AAW1PQB9"/>
<dbReference type="InterPro" id="IPR051681">
    <property type="entry name" value="Ser/Thr_Kinases-Pseudokinases"/>
</dbReference>
<feature type="domain" description="Protein kinase" evidence="4">
    <location>
        <begin position="404"/>
        <end position="736"/>
    </location>
</feature>
<protein>
    <recommendedName>
        <fullName evidence="4">Protein kinase domain-containing protein</fullName>
    </recommendedName>
</protein>
<dbReference type="SUPFAM" id="SSF55781">
    <property type="entry name" value="GAF domain-like"/>
    <property type="match status" value="1"/>
</dbReference>
<dbReference type="Gene3D" id="3.30.450.40">
    <property type="match status" value="1"/>
</dbReference>
<dbReference type="Pfam" id="PF07714">
    <property type="entry name" value="PK_Tyr_Ser-Thr"/>
    <property type="match status" value="1"/>
</dbReference>
<evidence type="ECO:0000256" key="2">
    <source>
        <dbReference type="PROSITE-ProRule" id="PRU10141"/>
    </source>
</evidence>
<dbReference type="InterPro" id="IPR000719">
    <property type="entry name" value="Prot_kinase_dom"/>
</dbReference>
<evidence type="ECO:0000256" key="1">
    <source>
        <dbReference type="ARBA" id="ARBA00023170"/>
    </source>
</evidence>
<dbReference type="InterPro" id="IPR011009">
    <property type="entry name" value="Kinase-like_dom_sf"/>
</dbReference>